<evidence type="ECO:0000259" key="2">
    <source>
        <dbReference type="Pfam" id="PF00582"/>
    </source>
</evidence>
<comment type="similarity">
    <text evidence="1">Belongs to the universal stress protein A family.</text>
</comment>
<dbReference type="InterPro" id="IPR006015">
    <property type="entry name" value="Universal_stress_UspA"/>
</dbReference>
<reference evidence="3 4" key="1">
    <citation type="submission" date="2023-05" db="EMBL/GenBank/DDBJ databases">
        <title>Actinoplanes sp. NEAU-A12 genome sequencing.</title>
        <authorList>
            <person name="Wang Z.-S."/>
        </authorList>
    </citation>
    <scope>NUCLEOTIDE SEQUENCE [LARGE SCALE GENOMIC DNA]</scope>
    <source>
        <strain evidence="3 4">NEAU-A12</strain>
    </source>
</reference>
<feature type="domain" description="UspA" evidence="2">
    <location>
        <begin position="151"/>
        <end position="283"/>
    </location>
</feature>
<dbReference type="EMBL" id="JASCTH010000059">
    <property type="protein sequence ID" value="MDI6105871.1"/>
    <property type="molecule type" value="Genomic_DNA"/>
</dbReference>
<protein>
    <submittedName>
        <fullName evidence="3">Universal stress protein</fullName>
    </submittedName>
</protein>
<dbReference type="RefSeq" id="WP_282767336.1">
    <property type="nucleotide sequence ID" value="NZ_JASCTH010000059.1"/>
</dbReference>
<name>A0ABT6X1I2_9ACTN</name>
<dbReference type="PANTHER" id="PTHR31964">
    <property type="entry name" value="ADENINE NUCLEOTIDE ALPHA HYDROLASES-LIKE SUPERFAMILY PROTEIN"/>
    <property type="match status" value="1"/>
</dbReference>
<dbReference type="SUPFAM" id="SSF52402">
    <property type="entry name" value="Adenine nucleotide alpha hydrolases-like"/>
    <property type="match status" value="2"/>
</dbReference>
<sequence>MNNTIVIGYDGSPDAHTALTWALDEAARTAAPAEIVYADEWPLWAPAASMAPTVAIRPDSYVEHVITGMLDTAVTTAKETHPTVHVTATTVRAYASATLIGRSTEARLVVVGARGHSAVAGLLGSVSSAVSAHARCPVVVVRGEPAGTAPVVAGIDGSALAPAVLRFAAQQATARNVPLRVIRTWTPVTGLWEETPMATRTVTAEEREPFDTLVTGIRDTFPGLMIEAEGSVEHPAAALALASTTAQLLVVGSRGRGAVRGMLLGSVSQHLLRHSACTIAVVHKTPVEH</sequence>
<keyword evidence="4" id="KW-1185">Reference proteome</keyword>
<evidence type="ECO:0000313" key="3">
    <source>
        <dbReference type="EMBL" id="MDI6105871.1"/>
    </source>
</evidence>
<organism evidence="3 4">
    <name type="scientific">Actinoplanes sandaracinus</name>
    <dbReference type="NCBI Taxonomy" id="3045177"/>
    <lineage>
        <taxon>Bacteria</taxon>
        <taxon>Bacillati</taxon>
        <taxon>Actinomycetota</taxon>
        <taxon>Actinomycetes</taxon>
        <taxon>Micromonosporales</taxon>
        <taxon>Micromonosporaceae</taxon>
        <taxon>Actinoplanes</taxon>
    </lineage>
</organism>
<evidence type="ECO:0000256" key="1">
    <source>
        <dbReference type="ARBA" id="ARBA00008791"/>
    </source>
</evidence>
<accession>A0ABT6X1I2</accession>
<feature type="domain" description="UspA" evidence="2">
    <location>
        <begin position="1"/>
        <end position="142"/>
    </location>
</feature>
<dbReference type="PRINTS" id="PR01438">
    <property type="entry name" value="UNVRSLSTRESS"/>
</dbReference>
<dbReference type="PANTHER" id="PTHR31964:SF113">
    <property type="entry name" value="USPA DOMAIN-CONTAINING PROTEIN"/>
    <property type="match status" value="1"/>
</dbReference>
<dbReference type="Pfam" id="PF00582">
    <property type="entry name" value="Usp"/>
    <property type="match status" value="2"/>
</dbReference>
<dbReference type="InterPro" id="IPR014729">
    <property type="entry name" value="Rossmann-like_a/b/a_fold"/>
</dbReference>
<dbReference type="Proteomes" id="UP001241758">
    <property type="component" value="Unassembled WGS sequence"/>
</dbReference>
<proteinExistence type="inferred from homology"/>
<gene>
    <name evidence="3" type="ORF">QLQ12_45600</name>
</gene>
<evidence type="ECO:0000313" key="4">
    <source>
        <dbReference type="Proteomes" id="UP001241758"/>
    </source>
</evidence>
<comment type="caution">
    <text evidence="3">The sequence shown here is derived from an EMBL/GenBank/DDBJ whole genome shotgun (WGS) entry which is preliminary data.</text>
</comment>
<dbReference type="Gene3D" id="3.40.50.620">
    <property type="entry name" value="HUPs"/>
    <property type="match status" value="2"/>
</dbReference>
<dbReference type="InterPro" id="IPR006016">
    <property type="entry name" value="UspA"/>
</dbReference>